<evidence type="ECO:0000259" key="2">
    <source>
        <dbReference type="Pfam" id="PF04316"/>
    </source>
</evidence>
<keyword evidence="3" id="KW-0282">Flagellum</keyword>
<sequence>MTIDRLGPVDPVAKYNKTSKTSKVVKKNEADSVNVSDEAKRSAELLKAADTAKSSPDIRMDRVEEVKAKLQDPNYINDKVLGEVADSIMDMFGIR</sequence>
<dbReference type="InterPro" id="IPR035890">
    <property type="entry name" value="Anti-sigma-28_factor_FlgM_sf"/>
</dbReference>
<keyword evidence="3" id="KW-0969">Cilium</keyword>
<feature type="region of interest" description="Disordered" evidence="1">
    <location>
        <begin position="19"/>
        <end position="40"/>
    </location>
</feature>
<dbReference type="Pfam" id="PF04316">
    <property type="entry name" value="FlgM"/>
    <property type="match status" value="1"/>
</dbReference>
<dbReference type="Proteomes" id="UP000587760">
    <property type="component" value="Unassembled WGS sequence"/>
</dbReference>
<reference evidence="3 4" key="1">
    <citation type="submission" date="2020-08" db="EMBL/GenBank/DDBJ databases">
        <title>Genomic Encyclopedia of Type Strains, Phase IV (KMG-IV): sequencing the most valuable type-strain genomes for metagenomic binning, comparative biology and taxonomic classification.</title>
        <authorList>
            <person name="Goeker M."/>
        </authorList>
    </citation>
    <scope>NUCLEOTIDE SEQUENCE [LARGE SCALE GENOMIC DNA]</scope>
    <source>
        <strain evidence="3 4">DSM 2461</strain>
    </source>
</reference>
<accession>A0A841RGT1</accession>
<gene>
    <name evidence="3" type="ORF">HNR50_004292</name>
</gene>
<dbReference type="RefSeq" id="WP_184748828.1">
    <property type="nucleotide sequence ID" value="NZ_JACHGJ010000014.1"/>
</dbReference>
<evidence type="ECO:0000256" key="1">
    <source>
        <dbReference type="SAM" id="MobiDB-lite"/>
    </source>
</evidence>
<keyword evidence="4" id="KW-1185">Reference proteome</keyword>
<dbReference type="AlphaFoldDB" id="A0A841RGT1"/>
<dbReference type="SUPFAM" id="SSF101498">
    <property type="entry name" value="Anti-sigma factor FlgM"/>
    <property type="match status" value="1"/>
</dbReference>
<proteinExistence type="predicted"/>
<dbReference type="InterPro" id="IPR031316">
    <property type="entry name" value="FlgM_C"/>
</dbReference>
<feature type="domain" description="Anti-sigma-28 factor FlgM C-terminal" evidence="2">
    <location>
        <begin position="31"/>
        <end position="90"/>
    </location>
</feature>
<comment type="caution">
    <text evidence="3">The sequence shown here is derived from an EMBL/GenBank/DDBJ whole genome shotgun (WGS) entry which is preliminary data.</text>
</comment>
<name>A0A841RGT1_9SPIO</name>
<evidence type="ECO:0000313" key="4">
    <source>
        <dbReference type="Proteomes" id="UP000587760"/>
    </source>
</evidence>
<dbReference type="EMBL" id="JACHGJ010000014">
    <property type="protein sequence ID" value="MBB6482591.1"/>
    <property type="molecule type" value="Genomic_DNA"/>
</dbReference>
<organism evidence="3 4">
    <name type="scientific">Spirochaeta isovalerica</name>
    <dbReference type="NCBI Taxonomy" id="150"/>
    <lineage>
        <taxon>Bacteria</taxon>
        <taxon>Pseudomonadati</taxon>
        <taxon>Spirochaetota</taxon>
        <taxon>Spirochaetia</taxon>
        <taxon>Spirochaetales</taxon>
        <taxon>Spirochaetaceae</taxon>
        <taxon>Spirochaeta</taxon>
    </lineage>
</organism>
<keyword evidence="3" id="KW-0966">Cell projection</keyword>
<evidence type="ECO:0000313" key="3">
    <source>
        <dbReference type="EMBL" id="MBB6482591.1"/>
    </source>
</evidence>
<protein>
    <submittedName>
        <fullName evidence="3">Negative regulator of flagellin synthesis FlgM</fullName>
    </submittedName>
</protein>